<dbReference type="AlphaFoldDB" id="A0AAV3YIP5"/>
<gene>
    <name evidence="1" type="ORF">PoB_000937900</name>
</gene>
<evidence type="ECO:0000313" key="2">
    <source>
        <dbReference type="Proteomes" id="UP000735302"/>
    </source>
</evidence>
<reference evidence="1 2" key="1">
    <citation type="journal article" date="2021" name="Elife">
        <title>Chloroplast acquisition without the gene transfer in kleptoplastic sea slugs, Plakobranchus ocellatus.</title>
        <authorList>
            <person name="Maeda T."/>
            <person name="Takahashi S."/>
            <person name="Yoshida T."/>
            <person name="Shimamura S."/>
            <person name="Takaki Y."/>
            <person name="Nagai Y."/>
            <person name="Toyoda A."/>
            <person name="Suzuki Y."/>
            <person name="Arimoto A."/>
            <person name="Ishii H."/>
            <person name="Satoh N."/>
            <person name="Nishiyama T."/>
            <person name="Hasebe M."/>
            <person name="Maruyama T."/>
            <person name="Minagawa J."/>
            <person name="Obokata J."/>
            <person name="Shigenobu S."/>
        </authorList>
    </citation>
    <scope>NUCLEOTIDE SEQUENCE [LARGE SCALE GENOMIC DNA]</scope>
</reference>
<protein>
    <submittedName>
        <fullName evidence="1">Uncharacterized protein</fullName>
    </submittedName>
</protein>
<evidence type="ECO:0000313" key="1">
    <source>
        <dbReference type="EMBL" id="GFN82873.1"/>
    </source>
</evidence>
<proteinExistence type="predicted"/>
<comment type="caution">
    <text evidence="1">The sequence shown here is derived from an EMBL/GenBank/DDBJ whole genome shotgun (WGS) entry which is preliminary data.</text>
</comment>
<accession>A0AAV3YIP5</accession>
<dbReference type="EMBL" id="BLXT01001042">
    <property type="protein sequence ID" value="GFN82873.1"/>
    <property type="molecule type" value="Genomic_DNA"/>
</dbReference>
<name>A0AAV3YIP5_9GAST</name>
<sequence>MLLNSPATISVKVITKELYSSTPLQIPAKTPKCPFGPLVCLRKLSLRVTGTRGHLKDNGFYPSDTLADPALTCSAGWQPATRDQDILEESQRRKRR</sequence>
<organism evidence="1 2">
    <name type="scientific">Plakobranchus ocellatus</name>
    <dbReference type="NCBI Taxonomy" id="259542"/>
    <lineage>
        <taxon>Eukaryota</taxon>
        <taxon>Metazoa</taxon>
        <taxon>Spiralia</taxon>
        <taxon>Lophotrochozoa</taxon>
        <taxon>Mollusca</taxon>
        <taxon>Gastropoda</taxon>
        <taxon>Heterobranchia</taxon>
        <taxon>Euthyneura</taxon>
        <taxon>Panpulmonata</taxon>
        <taxon>Sacoglossa</taxon>
        <taxon>Placobranchoidea</taxon>
        <taxon>Plakobranchidae</taxon>
        <taxon>Plakobranchus</taxon>
    </lineage>
</organism>
<keyword evidence="2" id="KW-1185">Reference proteome</keyword>
<dbReference type="Proteomes" id="UP000735302">
    <property type="component" value="Unassembled WGS sequence"/>
</dbReference>